<keyword evidence="2" id="KW-0378">Hydrolase</keyword>
<reference evidence="7 8" key="1">
    <citation type="submission" date="2018-08" db="EMBL/GenBank/DDBJ databases">
        <title>Aphanomyces genome sequencing and annotation.</title>
        <authorList>
            <person name="Minardi D."/>
            <person name="Oidtmann B."/>
            <person name="Van Der Giezen M."/>
            <person name="Studholme D.J."/>
        </authorList>
    </citation>
    <scope>NUCLEOTIDE SEQUENCE [LARGE SCALE GENOMIC DNA]</scope>
    <source>
        <strain evidence="7 8">Yx</strain>
    </source>
</reference>
<dbReference type="EC" id="3.5.4.12" evidence="3"/>
<organism evidence="7 8">
    <name type="scientific">Aphanomyces astaci</name>
    <name type="common">Crayfish plague agent</name>
    <dbReference type="NCBI Taxonomy" id="112090"/>
    <lineage>
        <taxon>Eukaryota</taxon>
        <taxon>Sar</taxon>
        <taxon>Stramenopiles</taxon>
        <taxon>Oomycota</taxon>
        <taxon>Saprolegniomycetes</taxon>
        <taxon>Saprolegniales</taxon>
        <taxon>Verrucalvaceae</taxon>
        <taxon>Aphanomyces</taxon>
    </lineage>
</organism>
<proteinExistence type="predicted"/>
<dbReference type="AlphaFoldDB" id="A0A397C1N2"/>
<protein>
    <recommendedName>
        <fullName evidence="4">dCMP deaminase</fullName>
        <ecNumber evidence="3">3.5.4.12</ecNumber>
    </recommendedName>
    <alternativeName>
        <fullName evidence="4">dCMP deaminase</fullName>
    </alternativeName>
</protein>
<dbReference type="PANTHER" id="PTHR11086:SF18">
    <property type="entry name" value="DEOXYCYTIDYLATE DEAMINASE"/>
    <property type="match status" value="1"/>
</dbReference>
<dbReference type="PANTHER" id="PTHR11086">
    <property type="entry name" value="DEOXYCYTIDYLATE DEAMINASE-RELATED"/>
    <property type="match status" value="1"/>
</dbReference>
<dbReference type="EMBL" id="QUTA01000124">
    <property type="protein sequence ID" value="RHY38309.1"/>
    <property type="molecule type" value="Genomic_DNA"/>
</dbReference>
<evidence type="ECO:0000313" key="8">
    <source>
        <dbReference type="Proteomes" id="UP000266239"/>
    </source>
</evidence>
<dbReference type="Proteomes" id="UP000266239">
    <property type="component" value="Unassembled WGS sequence"/>
</dbReference>
<evidence type="ECO:0000256" key="2">
    <source>
        <dbReference type="ARBA" id="ARBA00022801"/>
    </source>
</evidence>
<evidence type="ECO:0000313" key="7">
    <source>
        <dbReference type="EMBL" id="RHY38309.1"/>
    </source>
</evidence>
<evidence type="ECO:0000256" key="4">
    <source>
        <dbReference type="ARBA" id="ARBA00041763"/>
    </source>
</evidence>
<gene>
    <name evidence="7" type="ORF">DYB25_000653</name>
</gene>
<dbReference type="InterPro" id="IPR016193">
    <property type="entry name" value="Cytidine_deaminase-like"/>
</dbReference>
<dbReference type="Gene3D" id="3.40.140.10">
    <property type="entry name" value="Cytidine Deaminase, domain 2"/>
    <property type="match status" value="1"/>
</dbReference>
<evidence type="ECO:0000256" key="5">
    <source>
        <dbReference type="SAM" id="MobiDB-lite"/>
    </source>
</evidence>
<feature type="compositionally biased region" description="Basic and acidic residues" evidence="5">
    <location>
        <begin position="274"/>
        <end position="284"/>
    </location>
</feature>
<comment type="caution">
    <text evidence="7">The sequence shown here is derived from an EMBL/GenBank/DDBJ whole genome shotgun (WGS) entry which is preliminary data.</text>
</comment>
<accession>A0A397C1N2</accession>
<feature type="compositionally biased region" description="Basic and acidic residues" evidence="5">
    <location>
        <begin position="20"/>
        <end position="31"/>
    </location>
</feature>
<feature type="region of interest" description="Disordered" evidence="5">
    <location>
        <begin position="1"/>
        <end position="42"/>
    </location>
</feature>
<dbReference type="InterPro" id="IPR015517">
    <property type="entry name" value="dCMP_deaminase-rel"/>
</dbReference>
<dbReference type="VEuPathDB" id="FungiDB:H257_01889"/>
<dbReference type="Pfam" id="PF00383">
    <property type="entry name" value="dCMP_cyt_deam_1"/>
    <property type="match status" value="1"/>
</dbReference>
<dbReference type="GO" id="GO:0005737">
    <property type="term" value="C:cytoplasm"/>
    <property type="evidence" value="ECO:0007669"/>
    <property type="project" value="TreeGrafter"/>
</dbReference>
<dbReference type="InterPro" id="IPR002125">
    <property type="entry name" value="CMP_dCMP_dom"/>
</dbReference>
<dbReference type="SUPFAM" id="SSF53927">
    <property type="entry name" value="Cytidine deaminase-like"/>
    <property type="match status" value="1"/>
</dbReference>
<feature type="compositionally biased region" description="Polar residues" evidence="5">
    <location>
        <begin position="225"/>
        <end position="247"/>
    </location>
</feature>
<name>A0A397C1N2_APHAT</name>
<feature type="non-terminal residue" evidence="7">
    <location>
        <position position="1"/>
    </location>
</feature>
<evidence type="ECO:0000256" key="1">
    <source>
        <dbReference type="ARBA" id="ARBA00022727"/>
    </source>
</evidence>
<feature type="domain" description="CMP/dCMP-type deaminase" evidence="6">
    <location>
        <begin position="50"/>
        <end position="140"/>
    </location>
</feature>
<keyword evidence="1" id="KW-0545">Nucleotide biosynthesis</keyword>
<evidence type="ECO:0000256" key="3">
    <source>
        <dbReference type="ARBA" id="ARBA00038938"/>
    </source>
</evidence>
<sequence>DIDNQKAVAMAETTPAKRKRDMEIAMNEPHDSSPTPSRSAKVHKRKDYLSWDDYFMSVAFLSSMRSKGKSIHPSWGMVLVTIVNAEKKIVGIGYNGFPNGCDDDVLPWARQAESPLDTKYPIYVALFPCNECAKLIIQVQLTPCSNTLTSVALEWYHQGVLDGPSRVLFDGMRVASPPQATHATAANNRKDSHSMHDATKAHDLLKSQELFLSVVLDWQQHESTDTSVHGDSSAPSEQVYTSSFESSEGSDHEGGAATRLMNFTRNAKPANPPMDHDPSPTKYD</sequence>
<dbReference type="GO" id="GO:0004132">
    <property type="term" value="F:dCMP deaminase activity"/>
    <property type="evidence" value="ECO:0007669"/>
    <property type="project" value="TreeGrafter"/>
</dbReference>
<feature type="region of interest" description="Disordered" evidence="5">
    <location>
        <begin position="224"/>
        <end position="284"/>
    </location>
</feature>
<evidence type="ECO:0000259" key="6">
    <source>
        <dbReference type="Pfam" id="PF00383"/>
    </source>
</evidence>